<comment type="caution">
    <text evidence="2">The sequence shown here is derived from an EMBL/GenBank/DDBJ whole genome shotgun (WGS) entry which is preliminary data.</text>
</comment>
<protein>
    <submittedName>
        <fullName evidence="2">Copper chaperone PCu(A)C</fullName>
    </submittedName>
</protein>
<evidence type="ECO:0000256" key="1">
    <source>
        <dbReference type="SAM" id="SignalP"/>
    </source>
</evidence>
<dbReference type="Pfam" id="PF04314">
    <property type="entry name" value="PCuAC"/>
    <property type="match status" value="1"/>
</dbReference>
<keyword evidence="1" id="KW-0732">Signal</keyword>
<dbReference type="InterPro" id="IPR036182">
    <property type="entry name" value="PCuAC_sf"/>
</dbReference>
<dbReference type="EMBL" id="JBHRTQ010000007">
    <property type="protein sequence ID" value="MFC3174449.1"/>
    <property type="molecule type" value="Genomic_DNA"/>
</dbReference>
<gene>
    <name evidence="2" type="ORF">ACFOD9_09305</name>
</gene>
<keyword evidence="3" id="KW-1185">Reference proteome</keyword>
<feature type="chain" id="PRO_5046791225" evidence="1">
    <location>
        <begin position="28"/>
        <end position="164"/>
    </location>
</feature>
<evidence type="ECO:0000313" key="2">
    <source>
        <dbReference type="EMBL" id="MFC3174449.1"/>
    </source>
</evidence>
<dbReference type="InterPro" id="IPR007410">
    <property type="entry name" value="LpqE-like"/>
</dbReference>
<dbReference type="SUPFAM" id="SSF110087">
    <property type="entry name" value="DR1885-like metal-binding protein"/>
    <property type="match status" value="1"/>
</dbReference>
<evidence type="ECO:0000313" key="3">
    <source>
        <dbReference type="Proteomes" id="UP001595604"/>
    </source>
</evidence>
<dbReference type="PANTHER" id="PTHR36302">
    <property type="entry name" value="BLR7088 PROTEIN"/>
    <property type="match status" value="1"/>
</dbReference>
<organism evidence="2 3">
    <name type="scientific">Novosphingobium bradum</name>
    <dbReference type="NCBI Taxonomy" id="1737444"/>
    <lineage>
        <taxon>Bacteria</taxon>
        <taxon>Pseudomonadati</taxon>
        <taxon>Pseudomonadota</taxon>
        <taxon>Alphaproteobacteria</taxon>
        <taxon>Sphingomonadales</taxon>
        <taxon>Sphingomonadaceae</taxon>
        <taxon>Novosphingobium</taxon>
    </lineage>
</organism>
<accession>A0ABV7IS88</accession>
<dbReference type="PANTHER" id="PTHR36302:SF1">
    <property type="entry name" value="COPPER CHAPERONE PCU(A)C"/>
    <property type="match status" value="1"/>
</dbReference>
<feature type="signal peptide" evidence="1">
    <location>
        <begin position="1"/>
        <end position="27"/>
    </location>
</feature>
<sequence length="164" mass="16082">MNRFSRLSPLLLLAAVAACGSNSPETAQPGEAATAAAPETKPGLALTGGRLVLPAVSGNPGAAYFTLANGSAKPVTIAAVDVAGAGMVMLHETKQVGGHSEMGALADPTAGPGETLAFAPGGKHVMVMDLPAGLKPGGTVELTLTFADGDKLSAPLTIESPGGQ</sequence>
<dbReference type="RefSeq" id="WP_379509804.1">
    <property type="nucleotide sequence ID" value="NZ_JBHRTQ010000007.1"/>
</dbReference>
<reference evidence="3" key="1">
    <citation type="journal article" date="2019" name="Int. J. Syst. Evol. Microbiol.">
        <title>The Global Catalogue of Microorganisms (GCM) 10K type strain sequencing project: providing services to taxonomists for standard genome sequencing and annotation.</title>
        <authorList>
            <consortium name="The Broad Institute Genomics Platform"/>
            <consortium name="The Broad Institute Genome Sequencing Center for Infectious Disease"/>
            <person name="Wu L."/>
            <person name="Ma J."/>
        </authorList>
    </citation>
    <scope>NUCLEOTIDE SEQUENCE [LARGE SCALE GENOMIC DNA]</scope>
    <source>
        <strain evidence="3">KCTC 42984</strain>
    </source>
</reference>
<proteinExistence type="predicted"/>
<dbReference type="InterPro" id="IPR058248">
    <property type="entry name" value="Lxx211020-like"/>
</dbReference>
<name>A0ABV7IS88_9SPHN</name>
<dbReference type="Proteomes" id="UP001595604">
    <property type="component" value="Unassembled WGS sequence"/>
</dbReference>
<dbReference type="PROSITE" id="PS51257">
    <property type="entry name" value="PROKAR_LIPOPROTEIN"/>
    <property type="match status" value="1"/>
</dbReference>
<dbReference type="Gene3D" id="2.60.40.1890">
    <property type="entry name" value="PCu(A)C copper chaperone"/>
    <property type="match status" value="1"/>
</dbReference>